<feature type="compositionally biased region" description="Basic and acidic residues" evidence="1">
    <location>
        <begin position="934"/>
        <end position="949"/>
    </location>
</feature>
<feature type="compositionally biased region" description="Basic and acidic residues" evidence="1">
    <location>
        <begin position="833"/>
        <end position="844"/>
    </location>
</feature>
<dbReference type="Proteomes" id="UP000054558">
    <property type="component" value="Unassembled WGS sequence"/>
</dbReference>
<feature type="region of interest" description="Disordered" evidence="1">
    <location>
        <begin position="123"/>
        <end position="184"/>
    </location>
</feature>
<feature type="region of interest" description="Disordered" evidence="1">
    <location>
        <begin position="790"/>
        <end position="812"/>
    </location>
</feature>
<feature type="compositionally biased region" description="Basic and acidic residues" evidence="1">
    <location>
        <begin position="792"/>
        <end position="811"/>
    </location>
</feature>
<organism evidence="2 3">
    <name type="scientific">Klebsormidium nitens</name>
    <name type="common">Green alga</name>
    <name type="synonym">Ulothrix nitens</name>
    <dbReference type="NCBI Taxonomy" id="105231"/>
    <lineage>
        <taxon>Eukaryota</taxon>
        <taxon>Viridiplantae</taxon>
        <taxon>Streptophyta</taxon>
        <taxon>Klebsormidiophyceae</taxon>
        <taxon>Klebsormidiales</taxon>
        <taxon>Klebsormidiaceae</taxon>
        <taxon>Klebsormidium</taxon>
    </lineage>
</organism>
<evidence type="ECO:0000313" key="2">
    <source>
        <dbReference type="EMBL" id="GAQ90163.1"/>
    </source>
</evidence>
<keyword evidence="3" id="KW-1185">Reference proteome</keyword>
<evidence type="ECO:0000313" key="3">
    <source>
        <dbReference type="Proteomes" id="UP000054558"/>
    </source>
</evidence>
<feature type="compositionally biased region" description="Basic and acidic residues" evidence="1">
    <location>
        <begin position="878"/>
        <end position="888"/>
    </location>
</feature>
<dbReference type="EMBL" id="DF237556">
    <property type="protein sequence ID" value="GAQ90163.1"/>
    <property type="molecule type" value="Genomic_DNA"/>
</dbReference>
<protein>
    <submittedName>
        <fullName evidence="2">Uncharacterized protein</fullName>
    </submittedName>
</protein>
<reference evidence="2 3" key="1">
    <citation type="journal article" date="2014" name="Nat. Commun.">
        <title>Klebsormidium flaccidum genome reveals primary factors for plant terrestrial adaptation.</title>
        <authorList>
            <person name="Hori K."/>
            <person name="Maruyama F."/>
            <person name="Fujisawa T."/>
            <person name="Togashi T."/>
            <person name="Yamamoto N."/>
            <person name="Seo M."/>
            <person name="Sato S."/>
            <person name="Yamada T."/>
            <person name="Mori H."/>
            <person name="Tajima N."/>
            <person name="Moriyama T."/>
            <person name="Ikeuchi M."/>
            <person name="Watanabe M."/>
            <person name="Wada H."/>
            <person name="Kobayashi K."/>
            <person name="Saito M."/>
            <person name="Masuda T."/>
            <person name="Sasaki-Sekimoto Y."/>
            <person name="Mashiguchi K."/>
            <person name="Awai K."/>
            <person name="Shimojima M."/>
            <person name="Masuda S."/>
            <person name="Iwai M."/>
            <person name="Nobusawa T."/>
            <person name="Narise T."/>
            <person name="Kondo S."/>
            <person name="Saito H."/>
            <person name="Sato R."/>
            <person name="Murakawa M."/>
            <person name="Ihara Y."/>
            <person name="Oshima-Yamada Y."/>
            <person name="Ohtaka K."/>
            <person name="Satoh M."/>
            <person name="Sonobe K."/>
            <person name="Ishii M."/>
            <person name="Ohtani R."/>
            <person name="Kanamori-Sato M."/>
            <person name="Honoki R."/>
            <person name="Miyazaki D."/>
            <person name="Mochizuki H."/>
            <person name="Umetsu J."/>
            <person name="Higashi K."/>
            <person name="Shibata D."/>
            <person name="Kamiya Y."/>
            <person name="Sato N."/>
            <person name="Nakamura Y."/>
            <person name="Tabata S."/>
            <person name="Ida S."/>
            <person name="Kurokawa K."/>
            <person name="Ohta H."/>
        </authorList>
    </citation>
    <scope>NUCLEOTIDE SEQUENCE [LARGE SCALE GENOMIC DNA]</scope>
    <source>
        <strain evidence="2 3">NIES-2285</strain>
    </source>
</reference>
<accession>A0A1Y1IHK4</accession>
<sequence>MILGASIVQRKNFARWNATAKNKVALLKKGDWVLMKRPGTIRGHRLRCEGPYAFLGWLPGLKNKKAVLQDHLGQKWFRNAHELCRYFPRIQFVREYLEEVRAVDGVRPMPNLLIARSKRPYRRGMSEEGLERKKRQQRAEERSHRKRGPPETSESTESEEIPLVRPKSLRKERSEATAEEQDAAMGKLDEADLHRPLDVLHAPHQPDLRFEELQAPLLEVISANPRTEPKQLTEIDGAQALVASHNAIAGKVCTQLLANWIFVIGHCLKHVRVKCYLRGQPLIQFLIGILRRIVLSEAFNLLSGPHAVEEKAYLMGIAEWARHERSDPAGKDIDFFVGQWSSKIAKRPRLAQSFGQWQYGVSAVLTGGRVEQELAAIARDTALWLEKPLTFPPFLRSELRNVKAREIQVLAKAHKTWESVLVLADRELASAACPFPRKGLKSEGEQTVEGAQSAGRTDSQAPSFVDVVRRRESSGGGRGGGARAPTPKKQKTGVTAGAQGGEAESARARRRQSRGEKSREEPGEEMEGAGQGPTATVTTEEPAEENESNMLRAWEVAKTSAEDEWLRRARADKVKRFGSRSDRGGKFVEEMRKDGVWCKIQLLEGTEGKWESAGIEFPQLQLKVHGFLRNILWGEPVGERFALFMPDEFFLQYVDGTTVSDLGLVELEQLALDASLQEWERSANRGVLFQWGMLNDPQQLYGPRTVPLSAFQCSSRDEDLDSAFKEVDLTIPAAVIEQIVFDRRKEPRWTKDRVRDLLTNEEWGVPAWSNLSEGDRKDNDRAAQRLLAALGESDKRQSRKQQEKEKKKKDLAGISSEEEIQLIGETRRFAGEDYEQKGSVREKVTATVVTAGADIPKEGRKKPEPEPKGTGTKKGKLRKSDPEAERGRLGLKTSPPGSATLEEAQLKSPRTPSKSPAKPLGERNGKRRNRKPRFPAERRDSTRRVPGERKSKRVRSLMRVPGPRALRPKWL</sequence>
<dbReference type="AlphaFoldDB" id="A0A1Y1IHK4"/>
<feature type="compositionally biased region" description="Basic and acidic residues" evidence="1">
    <location>
        <begin position="855"/>
        <end position="867"/>
    </location>
</feature>
<feature type="region of interest" description="Disordered" evidence="1">
    <location>
        <begin position="436"/>
        <end position="548"/>
    </location>
</feature>
<evidence type="ECO:0000256" key="1">
    <source>
        <dbReference type="SAM" id="MobiDB-lite"/>
    </source>
</evidence>
<name>A0A1Y1IHK4_KLENI</name>
<gene>
    <name evidence="2" type="ORF">KFL_006070050</name>
</gene>
<proteinExistence type="predicted"/>
<feature type="compositionally biased region" description="Basic and acidic residues" evidence="1">
    <location>
        <begin position="124"/>
        <end position="143"/>
    </location>
</feature>
<feature type="region of interest" description="Disordered" evidence="1">
    <location>
        <begin position="833"/>
        <end position="971"/>
    </location>
</feature>